<keyword evidence="3" id="KW-1185">Reference proteome</keyword>
<proteinExistence type="predicted"/>
<evidence type="ECO:0000313" key="2">
    <source>
        <dbReference type="EMBL" id="GAA0583012.1"/>
    </source>
</evidence>
<keyword evidence="1" id="KW-0732">Signal</keyword>
<reference evidence="2 3" key="1">
    <citation type="journal article" date="2019" name="Int. J. Syst. Evol. Microbiol.">
        <title>The Global Catalogue of Microorganisms (GCM) 10K type strain sequencing project: providing services to taxonomists for standard genome sequencing and annotation.</title>
        <authorList>
            <consortium name="The Broad Institute Genomics Platform"/>
            <consortium name="The Broad Institute Genome Sequencing Center for Infectious Disease"/>
            <person name="Wu L."/>
            <person name="Ma J."/>
        </authorList>
    </citation>
    <scope>NUCLEOTIDE SEQUENCE [LARGE SCALE GENOMIC DNA]</scope>
    <source>
        <strain evidence="2 3">JCM 15089</strain>
    </source>
</reference>
<dbReference type="EMBL" id="BAAADD010000010">
    <property type="protein sequence ID" value="GAA0583012.1"/>
    <property type="molecule type" value="Genomic_DNA"/>
</dbReference>
<dbReference type="Proteomes" id="UP001499951">
    <property type="component" value="Unassembled WGS sequence"/>
</dbReference>
<sequence>MNRIAKAVLGTLMLAGAAVAVATPASAEWSVGFSVGPTWVPPPRHYYGAGTCNPYSRYYDPYYCDDYEYYYGPPLYFGGTWYDRPLRSRWYGGHREFWVHDRWYRHDGWDRGRFYRHYGDWGHDRRGDWGRGRGDWGGGRGDWDRGDRGHGDWGRGGRDHGGWGGHH</sequence>
<dbReference type="RefSeq" id="WP_166937185.1">
    <property type="nucleotide sequence ID" value="NZ_BAAADD010000010.1"/>
</dbReference>
<evidence type="ECO:0000256" key="1">
    <source>
        <dbReference type="SAM" id="SignalP"/>
    </source>
</evidence>
<protein>
    <submittedName>
        <fullName evidence="2">Uncharacterized protein</fullName>
    </submittedName>
</protein>
<organism evidence="2 3">
    <name type="scientific">Rhizomicrobium electricum</name>
    <dbReference type="NCBI Taxonomy" id="480070"/>
    <lineage>
        <taxon>Bacteria</taxon>
        <taxon>Pseudomonadati</taxon>
        <taxon>Pseudomonadota</taxon>
        <taxon>Alphaproteobacteria</taxon>
        <taxon>Micropepsales</taxon>
        <taxon>Micropepsaceae</taxon>
        <taxon>Rhizomicrobium</taxon>
    </lineage>
</organism>
<feature type="chain" id="PRO_5045666196" evidence="1">
    <location>
        <begin position="28"/>
        <end position="167"/>
    </location>
</feature>
<accession>A0ABN1F5P1</accession>
<comment type="caution">
    <text evidence="2">The sequence shown here is derived from an EMBL/GenBank/DDBJ whole genome shotgun (WGS) entry which is preliminary data.</text>
</comment>
<feature type="signal peptide" evidence="1">
    <location>
        <begin position="1"/>
        <end position="27"/>
    </location>
</feature>
<gene>
    <name evidence="2" type="ORF">GCM10008942_34910</name>
</gene>
<name>A0ABN1F5P1_9PROT</name>
<evidence type="ECO:0000313" key="3">
    <source>
        <dbReference type="Proteomes" id="UP001499951"/>
    </source>
</evidence>